<dbReference type="EMBL" id="QZJZ01000094">
    <property type="protein sequence ID" value="RJP56513.1"/>
    <property type="molecule type" value="Genomic_DNA"/>
</dbReference>
<dbReference type="PIRSF" id="PIRSF015034">
    <property type="entry name" value="YacH"/>
    <property type="match status" value="1"/>
</dbReference>
<proteinExistence type="predicted"/>
<evidence type="ECO:0000259" key="2">
    <source>
        <dbReference type="PROSITE" id="PS50151"/>
    </source>
</evidence>
<dbReference type="GO" id="GO:0008270">
    <property type="term" value="F:zinc ion binding"/>
    <property type="evidence" value="ECO:0007669"/>
    <property type="project" value="TreeGrafter"/>
</dbReference>
<dbReference type="GO" id="GO:0005507">
    <property type="term" value="F:copper ion binding"/>
    <property type="evidence" value="ECO:0007669"/>
    <property type="project" value="TreeGrafter"/>
</dbReference>
<evidence type="ECO:0000256" key="1">
    <source>
        <dbReference type="ARBA" id="ARBA00023236"/>
    </source>
</evidence>
<keyword evidence="1" id="KW-0227">DNA damage</keyword>
<dbReference type="GO" id="GO:0009432">
    <property type="term" value="P:SOS response"/>
    <property type="evidence" value="ECO:0007669"/>
    <property type="project" value="UniProtKB-KW"/>
</dbReference>
<dbReference type="Gene3D" id="4.10.860.10">
    <property type="entry name" value="UVR domain"/>
    <property type="match status" value="1"/>
</dbReference>
<dbReference type="GO" id="GO:1990170">
    <property type="term" value="P:stress response to cadmium ion"/>
    <property type="evidence" value="ECO:0007669"/>
    <property type="project" value="TreeGrafter"/>
</dbReference>
<protein>
    <submittedName>
        <fullName evidence="3">Excinuclease ABC subunit B</fullName>
    </submittedName>
</protein>
<dbReference type="Pfam" id="PF02151">
    <property type="entry name" value="UVR"/>
    <property type="match status" value="1"/>
</dbReference>
<name>A0A3A4QW59_9BACT</name>
<dbReference type="SUPFAM" id="SSF46600">
    <property type="entry name" value="C-terminal UvrC-binding domain of UvrB"/>
    <property type="match status" value="1"/>
</dbReference>
<dbReference type="GO" id="GO:1990169">
    <property type="term" value="P:stress response to copper ion"/>
    <property type="evidence" value="ECO:0007669"/>
    <property type="project" value="TreeGrafter"/>
</dbReference>
<accession>A0A3A4QW59</accession>
<dbReference type="AlphaFoldDB" id="A0A3A4QW59"/>
<dbReference type="PANTHER" id="PTHR38430:SF1">
    <property type="entry name" value="PROTEIN-ARGININE KINASE ACTIVATOR PROTEIN"/>
    <property type="match status" value="1"/>
</dbReference>
<dbReference type="PROSITE" id="PS50151">
    <property type="entry name" value="UVR"/>
    <property type="match status" value="1"/>
</dbReference>
<feature type="domain" description="UVR" evidence="2">
    <location>
        <begin position="134"/>
        <end position="169"/>
    </location>
</feature>
<dbReference type="InterPro" id="IPR001943">
    <property type="entry name" value="UVR_dom"/>
</dbReference>
<evidence type="ECO:0000313" key="4">
    <source>
        <dbReference type="Proteomes" id="UP000266426"/>
    </source>
</evidence>
<comment type="caution">
    <text evidence="3">The sequence shown here is derived from an EMBL/GenBank/DDBJ whole genome shotgun (WGS) entry which is preliminary data.</text>
</comment>
<dbReference type="GO" id="GO:0050897">
    <property type="term" value="F:cobalt ion binding"/>
    <property type="evidence" value="ECO:0007669"/>
    <property type="project" value="TreeGrafter"/>
</dbReference>
<gene>
    <name evidence="3" type="ORF">C4541_12350</name>
</gene>
<reference evidence="3 4" key="1">
    <citation type="journal article" date="2017" name="ISME J.">
        <title>Energy and carbon metabolisms in a deep terrestrial subsurface fluid microbial community.</title>
        <authorList>
            <person name="Momper L."/>
            <person name="Jungbluth S.P."/>
            <person name="Lee M.D."/>
            <person name="Amend J.P."/>
        </authorList>
    </citation>
    <scope>NUCLEOTIDE SEQUENCE [LARGE SCALE GENOMIC DNA]</scope>
    <source>
        <strain evidence="3">SURF_26</strain>
    </source>
</reference>
<sequence length="175" mass="19913">MRITKMVCDICGKKEATVHYTEIVHNQMIKMDICEDCAHAKGVGIQSPFSISDLLSGLAELDSEVSAYADPVCSCCGLSFKEFRKRGRLGCSECYETFKAPLESLLQTIHKNTRHKGKKFREQPDKNISDTDMKTKLKELKNELKQAIEKEEYEYAADLRDRIKDIENALKTGKK</sequence>
<dbReference type="Proteomes" id="UP000266426">
    <property type="component" value="Unassembled WGS sequence"/>
</dbReference>
<dbReference type="InterPro" id="IPR036876">
    <property type="entry name" value="UVR_dom_sf"/>
</dbReference>
<dbReference type="PANTHER" id="PTHR38430">
    <property type="entry name" value="PROTEIN-ARGININE KINASE ACTIVATOR PROTEIN"/>
    <property type="match status" value="1"/>
</dbReference>
<evidence type="ECO:0000313" key="3">
    <source>
        <dbReference type="EMBL" id="RJP56513.1"/>
    </source>
</evidence>
<dbReference type="GO" id="GO:0046870">
    <property type="term" value="F:cadmium ion binding"/>
    <property type="evidence" value="ECO:0007669"/>
    <property type="project" value="TreeGrafter"/>
</dbReference>
<keyword evidence="1" id="KW-0742">SOS response</keyword>
<dbReference type="InterPro" id="IPR025542">
    <property type="entry name" value="YacH"/>
</dbReference>
<organism evidence="3 4">
    <name type="scientific">Candidatus Auribacter fodinae</name>
    <dbReference type="NCBI Taxonomy" id="2093366"/>
    <lineage>
        <taxon>Bacteria</taxon>
        <taxon>Pseudomonadati</taxon>
        <taxon>Candidatus Auribacterota</taxon>
        <taxon>Candidatus Auribacteria</taxon>
        <taxon>Candidatus Auribacterales</taxon>
        <taxon>Candidatus Auribacteraceae</taxon>
        <taxon>Candidatus Auribacter</taxon>
    </lineage>
</organism>